<evidence type="ECO:0000313" key="2">
    <source>
        <dbReference type="Proteomes" id="UP000828390"/>
    </source>
</evidence>
<gene>
    <name evidence="1" type="ORF">DPMN_021249</name>
</gene>
<keyword evidence="2" id="KW-1185">Reference proteome</keyword>
<sequence>MYVMWSYAEPMYVMSPYAEPITYVRYVALCRTYNHCTLCGLMQNLFAFTLHSAPRSGRGDLRYLGLDPFEVSGPAFYQPGNSSGGAPSRSKDPFLSIIGVERVAPSLYALEERWMIFVCPLPFNMFSLGRPVSQRTYHLVRQRTYHLVSQKMAALKCAPPLLPLANSRVEYTIIVSA</sequence>
<accession>A0A9D4NKF1</accession>
<proteinExistence type="predicted"/>
<organism evidence="1 2">
    <name type="scientific">Dreissena polymorpha</name>
    <name type="common">Zebra mussel</name>
    <name type="synonym">Mytilus polymorpha</name>
    <dbReference type="NCBI Taxonomy" id="45954"/>
    <lineage>
        <taxon>Eukaryota</taxon>
        <taxon>Metazoa</taxon>
        <taxon>Spiralia</taxon>
        <taxon>Lophotrochozoa</taxon>
        <taxon>Mollusca</taxon>
        <taxon>Bivalvia</taxon>
        <taxon>Autobranchia</taxon>
        <taxon>Heteroconchia</taxon>
        <taxon>Euheterodonta</taxon>
        <taxon>Imparidentia</taxon>
        <taxon>Neoheterodontei</taxon>
        <taxon>Myida</taxon>
        <taxon>Dreissenoidea</taxon>
        <taxon>Dreissenidae</taxon>
        <taxon>Dreissena</taxon>
    </lineage>
</organism>
<reference evidence="1" key="1">
    <citation type="journal article" date="2019" name="bioRxiv">
        <title>The Genome of the Zebra Mussel, Dreissena polymorpha: A Resource for Invasive Species Research.</title>
        <authorList>
            <person name="McCartney M.A."/>
            <person name="Auch B."/>
            <person name="Kono T."/>
            <person name="Mallez S."/>
            <person name="Zhang Y."/>
            <person name="Obille A."/>
            <person name="Becker A."/>
            <person name="Abrahante J.E."/>
            <person name="Garbe J."/>
            <person name="Badalamenti J.P."/>
            <person name="Herman A."/>
            <person name="Mangelson H."/>
            <person name="Liachko I."/>
            <person name="Sullivan S."/>
            <person name="Sone E.D."/>
            <person name="Koren S."/>
            <person name="Silverstein K.A.T."/>
            <person name="Beckman K.B."/>
            <person name="Gohl D.M."/>
        </authorList>
    </citation>
    <scope>NUCLEOTIDE SEQUENCE</scope>
    <source>
        <strain evidence="1">Duluth1</strain>
        <tissue evidence="1">Whole animal</tissue>
    </source>
</reference>
<comment type="caution">
    <text evidence="1">The sequence shown here is derived from an EMBL/GenBank/DDBJ whole genome shotgun (WGS) entry which is preliminary data.</text>
</comment>
<dbReference type="Proteomes" id="UP000828390">
    <property type="component" value="Unassembled WGS sequence"/>
</dbReference>
<reference evidence="1" key="2">
    <citation type="submission" date="2020-11" db="EMBL/GenBank/DDBJ databases">
        <authorList>
            <person name="McCartney M.A."/>
            <person name="Auch B."/>
            <person name="Kono T."/>
            <person name="Mallez S."/>
            <person name="Becker A."/>
            <person name="Gohl D.M."/>
            <person name="Silverstein K.A.T."/>
            <person name="Koren S."/>
            <person name="Bechman K.B."/>
            <person name="Herman A."/>
            <person name="Abrahante J.E."/>
            <person name="Garbe J."/>
        </authorList>
    </citation>
    <scope>NUCLEOTIDE SEQUENCE</scope>
    <source>
        <strain evidence="1">Duluth1</strain>
        <tissue evidence="1">Whole animal</tissue>
    </source>
</reference>
<dbReference type="AlphaFoldDB" id="A0A9D4NKF1"/>
<protein>
    <submittedName>
        <fullName evidence="1">Uncharacterized protein</fullName>
    </submittedName>
</protein>
<dbReference type="EMBL" id="JAIWYP010000001">
    <property type="protein sequence ID" value="KAH3897065.1"/>
    <property type="molecule type" value="Genomic_DNA"/>
</dbReference>
<name>A0A9D4NKF1_DREPO</name>
<evidence type="ECO:0000313" key="1">
    <source>
        <dbReference type="EMBL" id="KAH3897065.1"/>
    </source>
</evidence>